<dbReference type="OrthoDB" id="3335211at2759"/>
<name>A0A0P1B997_9BASI</name>
<protein>
    <submittedName>
        <fullName evidence="1">Uncharacterized protein</fullName>
    </submittedName>
</protein>
<evidence type="ECO:0000313" key="1">
    <source>
        <dbReference type="EMBL" id="CEH12256.1"/>
    </source>
</evidence>
<reference evidence="1 2" key="1">
    <citation type="submission" date="2014-09" db="EMBL/GenBank/DDBJ databases">
        <authorList>
            <person name="Magalhaes I.L.F."/>
            <person name="Oliveira U."/>
            <person name="Santos F.R."/>
            <person name="Vidigal T.H.D.A."/>
            <person name="Brescovit A.D."/>
            <person name="Santos A.J."/>
        </authorList>
    </citation>
    <scope>NUCLEOTIDE SEQUENCE [LARGE SCALE GENOMIC DNA]</scope>
</reference>
<accession>A0A0P1B997</accession>
<dbReference type="AlphaFoldDB" id="A0A0P1B997"/>
<proteinExistence type="predicted"/>
<evidence type="ECO:0000313" key="2">
    <source>
        <dbReference type="Proteomes" id="UP000054845"/>
    </source>
</evidence>
<organism evidence="1 2">
    <name type="scientific">Ceraceosorus bombacis</name>
    <dbReference type="NCBI Taxonomy" id="401625"/>
    <lineage>
        <taxon>Eukaryota</taxon>
        <taxon>Fungi</taxon>
        <taxon>Dikarya</taxon>
        <taxon>Basidiomycota</taxon>
        <taxon>Ustilaginomycotina</taxon>
        <taxon>Exobasidiomycetes</taxon>
        <taxon>Ceraceosorales</taxon>
        <taxon>Ceraceosoraceae</taxon>
        <taxon>Ceraceosorus</taxon>
    </lineage>
</organism>
<dbReference type="Proteomes" id="UP000054845">
    <property type="component" value="Unassembled WGS sequence"/>
</dbReference>
<keyword evidence="2" id="KW-1185">Reference proteome</keyword>
<dbReference type="STRING" id="401625.A0A0P1B997"/>
<sequence length="144" mass="16008">MSATTRTVPVILCGKTAKIADGVRAALRPQYEVVQVFTDQQDAQTGIQKALTDDSISLAERIRAVIFGGAFNDDNIQSIKSFATSQQNARKIAWLQHAPLEKPREGPLDKEKYGQEVSARIKSVLDELKNRGKLEEGDNEVYQY</sequence>
<dbReference type="EMBL" id="CCYA01000147">
    <property type="protein sequence ID" value="CEH12256.1"/>
    <property type="molecule type" value="Genomic_DNA"/>
</dbReference>